<sequence length="233" mass="27022">MRQSTVLVVDDEKEIADFIELYLKNENYNVHKFYNGKDALACVEHENIDLAILDVMLPDIDGFEILKQIRLTHNFPVIMLTAKVSSMDKINGLTLGADDYIEKPFEPLELMARVKAQLRRFTRYNDGSGMNQEDTQEIAGLILNRATHQCTYGEEEITLTPLEFSILWILTQNRGKVISSENLFEQVWKEKYFKNNNNTVMVHIRHLREKLGEVMGHKELIKTVWGVGYKVEE</sequence>
<evidence type="ECO:0000256" key="7">
    <source>
        <dbReference type="ARBA" id="ARBA00024867"/>
    </source>
</evidence>
<keyword evidence="2 8" id="KW-0597">Phosphoprotein</keyword>
<dbReference type="SMART" id="SM00862">
    <property type="entry name" value="Trans_reg_C"/>
    <property type="match status" value="1"/>
</dbReference>
<dbReference type="GO" id="GO:0032993">
    <property type="term" value="C:protein-DNA complex"/>
    <property type="evidence" value="ECO:0007669"/>
    <property type="project" value="TreeGrafter"/>
</dbReference>
<dbReference type="FunFam" id="3.40.50.2300:FF:000001">
    <property type="entry name" value="DNA-binding response regulator PhoB"/>
    <property type="match status" value="1"/>
</dbReference>
<feature type="modified residue" description="4-aspartylphosphate" evidence="8">
    <location>
        <position position="54"/>
    </location>
</feature>
<feature type="domain" description="OmpR/PhoB-type" evidence="11">
    <location>
        <begin position="133"/>
        <end position="233"/>
    </location>
</feature>
<evidence type="ECO:0000256" key="3">
    <source>
        <dbReference type="ARBA" id="ARBA00023012"/>
    </source>
</evidence>
<dbReference type="PROSITE" id="PS50110">
    <property type="entry name" value="RESPONSE_REGULATORY"/>
    <property type="match status" value="1"/>
</dbReference>
<evidence type="ECO:0000313" key="13">
    <source>
        <dbReference type="EMBL" id="WMD16808.1"/>
    </source>
</evidence>
<dbReference type="Proteomes" id="UP001243496">
    <property type="component" value="Chromosome"/>
</dbReference>
<dbReference type="Gene3D" id="6.10.250.690">
    <property type="match status" value="1"/>
</dbReference>
<dbReference type="InterPro" id="IPR001867">
    <property type="entry name" value="OmpR/PhoB-type_DNA-bd"/>
</dbReference>
<name>A0A6N2UW19_ANAHA</name>
<evidence type="ECO:0000256" key="5">
    <source>
        <dbReference type="ARBA" id="ARBA00023125"/>
    </source>
</evidence>
<dbReference type="Gene3D" id="1.10.10.10">
    <property type="entry name" value="Winged helix-like DNA-binding domain superfamily/Winged helix DNA-binding domain"/>
    <property type="match status" value="1"/>
</dbReference>
<dbReference type="CDD" id="cd00383">
    <property type="entry name" value="trans_reg_C"/>
    <property type="match status" value="1"/>
</dbReference>
<reference evidence="12" key="1">
    <citation type="submission" date="2019-11" db="EMBL/GenBank/DDBJ databases">
        <authorList>
            <person name="Feng L."/>
        </authorList>
    </citation>
    <scope>NUCLEOTIDE SEQUENCE</scope>
    <source>
        <strain evidence="12">AhadrusLFYP4</strain>
    </source>
</reference>
<evidence type="ECO:0000259" key="10">
    <source>
        <dbReference type="PROSITE" id="PS50110"/>
    </source>
</evidence>
<dbReference type="EMBL" id="CP132968">
    <property type="protein sequence ID" value="WMD16808.1"/>
    <property type="molecule type" value="Genomic_DNA"/>
</dbReference>
<evidence type="ECO:0000256" key="1">
    <source>
        <dbReference type="ARBA" id="ARBA00018672"/>
    </source>
</evidence>
<dbReference type="SMART" id="SM00448">
    <property type="entry name" value="REC"/>
    <property type="match status" value="1"/>
</dbReference>
<dbReference type="CDD" id="cd17574">
    <property type="entry name" value="REC_OmpR"/>
    <property type="match status" value="1"/>
</dbReference>
<dbReference type="GO" id="GO:0005829">
    <property type="term" value="C:cytosol"/>
    <property type="evidence" value="ECO:0007669"/>
    <property type="project" value="TreeGrafter"/>
</dbReference>
<protein>
    <recommendedName>
        <fullName evidence="1">Stage 0 sporulation protein A homolog</fullName>
    </recommendedName>
</protein>
<dbReference type="InterPro" id="IPR011006">
    <property type="entry name" value="CheY-like_superfamily"/>
</dbReference>
<dbReference type="Gene3D" id="3.40.50.2300">
    <property type="match status" value="1"/>
</dbReference>
<comment type="function">
    <text evidence="7">May play the central regulatory role in sporulation. It may be an element of the effector pathway responsible for the activation of sporulation genes in response to nutritional stress. Spo0A may act in concert with spo0H (a sigma factor) to control the expression of some genes that are critical to the sporulation process.</text>
</comment>
<dbReference type="NCBIfam" id="NF033117">
    <property type="entry name" value="vanR_ACDEGLN"/>
    <property type="match status" value="1"/>
</dbReference>
<dbReference type="GO" id="GO:0000976">
    <property type="term" value="F:transcription cis-regulatory region binding"/>
    <property type="evidence" value="ECO:0007669"/>
    <property type="project" value="TreeGrafter"/>
</dbReference>
<proteinExistence type="predicted"/>
<keyword evidence="5 9" id="KW-0238">DNA-binding</keyword>
<reference evidence="13" key="2">
    <citation type="submission" date="2023-08" db="EMBL/GenBank/DDBJ databases">
        <title>Complete Genome Sequences of butyrate producing Anaerostipes hadrus strains BA1 and GIF7 isolated from the terminal ileum of a healthy lean male.</title>
        <authorList>
            <person name="Low A."/>
            <person name="Sheludchenko M."/>
            <person name="Cheng H.E."/>
            <person name="Koh X.Q."/>
            <person name="Lee J."/>
        </authorList>
    </citation>
    <scope>NUCLEOTIDE SEQUENCE</scope>
    <source>
        <strain evidence="13">BA1</strain>
    </source>
</reference>
<dbReference type="FunFam" id="1.10.10.10:FF:000018">
    <property type="entry name" value="DNA-binding response regulator ResD"/>
    <property type="match status" value="1"/>
</dbReference>
<evidence type="ECO:0000259" key="11">
    <source>
        <dbReference type="PROSITE" id="PS51755"/>
    </source>
</evidence>
<dbReference type="GeneID" id="92740050"/>
<dbReference type="GO" id="GO:0000156">
    <property type="term" value="F:phosphorelay response regulator activity"/>
    <property type="evidence" value="ECO:0007669"/>
    <property type="project" value="TreeGrafter"/>
</dbReference>
<dbReference type="PANTHER" id="PTHR48111:SF2">
    <property type="entry name" value="RESPONSE REGULATOR SAER"/>
    <property type="match status" value="1"/>
</dbReference>
<dbReference type="PROSITE" id="PS51755">
    <property type="entry name" value="OMPR_PHOB"/>
    <property type="match status" value="1"/>
</dbReference>
<evidence type="ECO:0000256" key="9">
    <source>
        <dbReference type="PROSITE-ProRule" id="PRU01091"/>
    </source>
</evidence>
<dbReference type="Pfam" id="PF00486">
    <property type="entry name" value="Trans_reg_C"/>
    <property type="match status" value="1"/>
</dbReference>
<feature type="domain" description="Response regulatory" evidence="10">
    <location>
        <begin position="5"/>
        <end position="118"/>
    </location>
</feature>
<keyword evidence="6" id="KW-0804">Transcription</keyword>
<keyword evidence="4" id="KW-0805">Transcription regulation</keyword>
<gene>
    <name evidence="12" type="primary">walR_2</name>
    <name evidence="13" type="synonym">vanR</name>
    <name evidence="12" type="ORF">AHLFYP4_02119</name>
    <name evidence="13" type="ORF">RBI15_01550</name>
</gene>
<evidence type="ECO:0000256" key="8">
    <source>
        <dbReference type="PROSITE-ProRule" id="PRU00169"/>
    </source>
</evidence>
<keyword evidence="3" id="KW-0902">Two-component regulatory system</keyword>
<dbReference type="InterPro" id="IPR039420">
    <property type="entry name" value="WalR-like"/>
</dbReference>
<evidence type="ECO:0000256" key="2">
    <source>
        <dbReference type="ARBA" id="ARBA00022553"/>
    </source>
</evidence>
<evidence type="ECO:0000256" key="4">
    <source>
        <dbReference type="ARBA" id="ARBA00023015"/>
    </source>
</evidence>
<dbReference type="InterPro" id="IPR036388">
    <property type="entry name" value="WH-like_DNA-bd_sf"/>
</dbReference>
<dbReference type="AlphaFoldDB" id="A0A6N2UW19"/>
<feature type="DNA-binding region" description="OmpR/PhoB-type" evidence="9">
    <location>
        <begin position="133"/>
        <end position="233"/>
    </location>
</feature>
<dbReference type="SUPFAM" id="SSF52172">
    <property type="entry name" value="CheY-like"/>
    <property type="match status" value="1"/>
</dbReference>
<dbReference type="PANTHER" id="PTHR48111">
    <property type="entry name" value="REGULATOR OF RPOS"/>
    <property type="match status" value="1"/>
</dbReference>
<dbReference type="GO" id="GO:0006355">
    <property type="term" value="P:regulation of DNA-templated transcription"/>
    <property type="evidence" value="ECO:0007669"/>
    <property type="project" value="InterPro"/>
</dbReference>
<organism evidence="12">
    <name type="scientific">Anaerostipes hadrus</name>
    <dbReference type="NCBI Taxonomy" id="649756"/>
    <lineage>
        <taxon>Bacteria</taxon>
        <taxon>Bacillati</taxon>
        <taxon>Bacillota</taxon>
        <taxon>Clostridia</taxon>
        <taxon>Lachnospirales</taxon>
        <taxon>Lachnospiraceae</taxon>
        <taxon>Anaerostipes</taxon>
    </lineage>
</organism>
<dbReference type="Pfam" id="PF00072">
    <property type="entry name" value="Response_reg"/>
    <property type="match status" value="1"/>
</dbReference>
<dbReference type="EMBL" id="CACRSX010000039">
    <property type="protein sequence ID" value="VYT21918.1"/>
    <property type="molecule type" value="Genomic_DNA"/>
</dbReference>
<accession>A0A6N2UW19</accession>
<dbReference type="InterPro" id="IPR058211">
    <property type="entry name" value="VanR-like"/>
</dbReference>
<dbReference type="InterPro" id="IPR001789">
    <property type="entry name" value="Sig_transdc_resp-reg_receiver"/>
</dbReference>
<evidence type="ECO:0000256" key="6">
    <source>
        <dbReference type="ARBA" id="ARBA00023163"/>
    </source>
</evidence>
<evidence type="ECO:0000313" key="12">
    <source>
        <dbReference type="EMBL" id="VYT21918.1"/>
    </source>
</evidence>
<dbReference type="RefSeq" id="WP_156723868.1">
    <property type="nucleotide sequence ID" value="NZ_CACRSX010000039.1"/>
</dbReference>